<dbReference type="EMBL" id="QEIN01000354">
    <property type="protein sequence ID" value="RCV48995.1"/>
    <property type="molecule type" value="Genomic_DNA"/>
</dbReference>
<gene>
    <name evidence="2" type="ORF">DEF24_25690</name>
</gene>
<comment type="caution">
    <text evidence="2">The sequence shown here is derived from an EMBL/GenBank/DDBJ whole genome shotgun (WGS) entry which is preliminary data.</text>
</comment>
<evidence type="ECO:0000259" key="1">
    <source>
        <dbReference type="Pfam" id="PF14399"/>
    </source>
</evidence>
<feature type="domain" description="Butirosin biosynthesis protein H N-terminal" evidence="1">
    <location>
        <begin position="15"/>
        <end position="139"/>
    </location>
</feature>
<evidence type="ECO:0000313" key="2">
    <source>
        <dbReference type="EMBL" id="RCV48995.1"/>
    </source>
</evidence>
<name>A0A368SYG3_9ACTN</name>
<sequence length="299" mass="32117">PGADPPPYRGQRTYCYADSVSMLLAGHGHDAAPEFVEVLSGVGLGAILLPDDLLVLGQVPPDVGIDNALHRLGFQFRSERPGTAAAAWRRLAELLPRGPVLIGPLDQAGLPYHPPHPPGEVDHFVVGFAIEDDHLLLHDPGGFPHVRLDRETLLRAWCAEEIGYRRGSYQLWHSPTRADTGPTALADALGAIRADYSHAAGAPWPTGAAALRAGADLVAKPTVGRLIRFELPLATVRAGHYADFFRTCHRPEAADLCDRKARVCGEAYSAAATGDAGELARLLRLLAEIEEELAADLLR</sequence>
<protein>
    <recommendedName>
        <fullName evidence="1">Butirosin biosynthesis protein H N-terminal domain-containing protein</fullName>
    </recommendedName>
</protein>
<organism evidence="2 3">
    <name type="scientific">Marinitenerispora sediminis</name>
    <dbReference type="NCBI Taxonomy" id="1931232"/>
    <lineage>
        <taxon>Bacteria</taxon>
        <taxon>Bacillati</taxon>
        <taxon>Actinomycetota</taxon>
        <taxon>Actinomycetes</taxon>
        <taxon>Streptosporangiales</taxon>
        <taxon>Nocardiopsidaceae</taxon>
        <taxon>Marinitenerispora</taxon>
    </lineage>
</organism>
<evidence type="ECO:0000313" key="3">
    <source>
        <dbReference type="Proteomes" id="UP000253318"/>
    </source>
</evidence>
<dbReference type="OrthoDB" id="8065844at2"/>
<dbReference type="InterPro" id="IPR026935">
    <property type="entry name" value="BtrH_N"/>
</dbReference>
<dbReference type="AlphaFoldDB" id="A0A368SYG3"/>
<feature type="non-terminal residue" evidence="2">
    <location>
        <position position="1"/>
    </location>
</feature>
<keyword evidence="3" id="KW-1185">Reference proteome</keyword>
<accession>A0A368SYG3</accession>
<reference evidence="2 3" key="1">
    <citation type="submission" date="2018-04" db="EMBL/GenBank/DDBJ databases">
        <title>Novel actinobacteria from marine sediment.</title>
        <authorList>
            <person name="Ng Z.Y."/>
            <person name="Tan G.Y.A."/>
        </authorList>
    </citation>
    <scope>NUCLEOTIDE SEQUENCE [LARGE SCALE GENOMIC DNA]</scope>
    <source>
        <strain evidence="2 3">TPS81</strain>
    </source>
</reference>
<proteinExistence type="predicted"/>
<dbReference type="RefSeq" id="WP_114433635.1">
    <property type="nucleotide sequence ID" value="NZ_QEIN01000354.1"/>
</dbReference>
<dbReference type="Proteomes" id="UP000253318">
    <property type="component" value="Unassembled WGS sequence"/>
</dbReference>
<dbReference type="Pfam" id="PF14399">
    <property type="entry name" value="BtrH_N"/>
    <property type="match status" value="1"/>
</dbReference>